<protein>
    <submittedName>
        <fullName evidence="2">Fusion protein</fullName>
    </submittedName>
</protein>
<dbReference type="Pfam" id="PF02627">
    <property type="entry name" value="CMD"/>
    <property type="match status" value="1"/>
</dbReference>
<dbReference type="RefSeq" id="WP_069831089.1">
    <property type="nucleotide sequence ID" value="NZ_MDJD01000050.1"/>
</dbReference>
<name>A0A1E5T3P1_9FLAO</name>
<sequence>MAHLEPLSKSLHSELEPKFDNYQKTRGFIPNSILTMQRRPEISKAFMQLNQVVLYEGTVSEELKMLISLISSQASGCRYCQAHMANLSRIYKASKEKIESVWEFHTSPLFSEAERAALNVAFKGALIPNIAEAKDFDELKKHFSESEIVEIVASLALFGYLNRWNDTMATDLEDYPKEVAKDLIGSKGWNPGKHG</sequence>
<dbReference type="GO" id="GO:0051920">
    <property type="term" value="F:peroxiredoxin activity"/>
    <property type="evidence" value="ECO:0007669"/>
    <property type="project" value="InterPro"/>
</dbReference>
<dbReference type="InterPro" id="IPR003779">
    <property type="entry name" value="CMD-like"/>
</dbReference>
<dbReference type="OrthoDB" id="9801997at2"/>
<dbReference type="Proteomes" id="UP000095713">
    <property type="component" value="Unassembled WGS sequence"/>
</dbReference>
<dbReference type="EMBL" id="MDJD01000050">
    <property type="protein sequence ID" value="OEK05999.1"/>
    <property type="molecule type" value="Genomic_DNA"/>
</dbReference>
<proteinExistence type="predicted"/>
<evidence type="ECO:0000313" key="2">
    <source>
        <dbReference type="EMBL" id="OEK05999.1"/>
    </source>
</evidence>
<gene>
    <name evidence="2" type="ORF">A8C32_19410</name>
</gene>
<feature type="domain" description="Carboxymuconolactone decarboxylase-like" evidence="1">
    <location>
        <begin position="40"/>
        <end position="121"/>
    </location>
</feature>
<dbReference type="Gene3D" id="1.20.1290.10">
    <property type="entry name" value="AhpD-like"/>
    <property type="match status" value="1"/>
</dbReference>
<organism evidence="2 3">
    <name type="scientific">Flavivirga aquatica</name>
    <dbReference type="NCBI Taxonomy" id="1849968"/>
    <lineage>
        <taxon>Bacteria</taxon>
        <taxon>Pseudomonadati</taxon>
        <taxon>Bacteroidota</taxon>
        <taxon>Flavobacteriia</taxon>
        <taxon>Flavobacteriales</taxon>
        <taxon>Flavobacteriaceae</taxon>
        <taxon>Flavivirga</taxon>
    </lineage>
</organism>
<dbReference type="PANTHER" id="PTHR35446">
    <property type="entry name" value="SI:CH211-175M2.5"/>
    <property type="match status" value="1"/>
</dbReference>
<accession>A0A1E5T3P1</accession>
<dbReference type="STRING" id="1849968.A8C32_19410"/>
<evidence type="ECO:0000259" key="1">
    <source>
        <dbReference type="Pfam" id="PF02627"/>
    </source>
</evidence>
<dbReference type="PANTHER" id="PTHR35446:SF2">
    <property type="entry name" value="CARBOXYMUCONOLACTONE DECARBOXYLASE-LIKE DOMAIN-CONTAINING PROTEIN"/>
    <property type="match status" value="1"/>
</dbReference>
<evidence type="ECO:0000313" key="3">
    <source>
        <dbReference type="Proteomes" id="UP000095713"/>
    </source>
</evidence>
<comment type="caution">
    <text evidence="2">The sequence shown here is derived from an EMBL/GenBank/DDBJ whole genome shotgun (WGS) entry which is preliminary data.</text>
</comment>
<dbReference type="SUPFAM" id="SSF69118">
    <property type="entry name" value="AhpD-like"/>
    <property type="match status" value="1"/>
</dbReference>
<keyword evidence="3" id="KW-1185">Reference proteome</keyword>
<dbReference type="InterPro" id="IPR029032">
    <property type="entry name" value="AhpD-like"/>
</dbReference>
<dbReference type="AlphaFoldDB" id="A0A1E5T3P1"/>
<reference evidence="2 3" key="1">
    <citation type="submission" date="2016-05" db="EMBL/GenBank/DDBJ databases">
        <title>Draft Genome Sequence of Algibacter sp. Strain SK-16 Isolated from the Surface Water of Aburatsubo Inlet.</title>
        <authorList>
            <person name="Wong S.-K."/>
            <person name="Yoshizawa S."/>
            <person name="Nakajima Y."/>
            <person name="Ogura Y."/>
            <person name="Tetsuya H."/>
            <person name="Hamasaki K."/>
        </authorList>
    </citation>
    <scope>NUCLEOTIDE SEQUENCE [LARGE SCALE GENOMIC DNA]</scope>
    <source>
        <strain evidence="2 3">SK-16</strain>
    </source>
</reference>